<dbReference type="Gene3D" id="3.30.1450.10">
    <property type="match status" value="1"/>
</dbReference>
<dbReference type="AlphaFoldDB" id="A0A7C9L7J8"/>
<organism evidence="4 5">
    <name type="scientific">Sediminimonas qiaohouensis</name>
    <dbReference type="NCBI Taxonomy" id="552061"/>
    <lineage>
        <taxon>Bacteria</taxon>
        <taxon>Pseudomonadati</taxon>
        <taxon>Pseudomonadota</taxon>
        <taxon>Alphaproteobacteria</taxon>
        <taxon>Rhodobacterales</taxon>
        <taxon>Roseobacteraceae</taxon>
        <taxon>Sediminimonas</taxon>
    </lineage>
</organism>
<proteinExistence type="predicted"/>
<dbReference type="InterPro" id="IPR037873">
    <property type="entry name" value="BamE-like"/>
</dbReference>
<keyword evidence="1" id="KW-0732">Signal</keyword>
<dbReference type="EMBL" id="VENJ01000006">
    <property type="protein sequence ID" value="MTJ04335.1"/>
    <property type="molecule type" value="Genomic_DNA"/>
</dbReference>
<evidence type="ECO:0000256" key="2">
    <source>
        <dbReference type="ARBA" id="ARBA00023136"/>
    </source>
</evidence>
<evidence type="ECO:0000313" key="5">
    <source>
        <dbReference type="Proteomes" id="UP000483078"/>
    </source>
</evidence>
<evidence type="ECO:0000313" key="4">
    <source>
        <dbReference type="EMBL" id="MTJ04335.1"/>
    </source>
</evidence>
<sequence>MSAKRTGLRNIVIGLCLLALAGCSATYRNHGYIPLEEDLQKITVGVDTRASVEETVGAPTTGGVLDDSAFYYVQSRMRHFAYQRPQVVKREVVAISFDRGGVVRNIERFTLEDGNVVPISRRVTDSSVVDTNILRQLMSKLGRFSADSMLGN</sequence>
<reference evidence="4 5" key="1">
    <citation type="submission" date="2019-06" db="EMBL/GenBank/DDBJ databases">
        <title>Enrichment of Autotrophic Halophilic Microorganisms from Red Sea Brine Pool Using Microbial Electrosynthesis System.</title>
        <authorList>
            <person name="Alqahtani M.F."/>
            <person name="Bajracharya S."/>
            <person name="Katuri K.P."/>
            <person name="Ali M."/>
            <person name="Saikaly P.E."/>
        </authorList>
    </citation>
    <scope>NUCLEOTIDE SEQUENCE [LARGE SCALE GENOMIC DNA]</scope>
    <source>
        <strain evidence="4">MES6</strain>
    </source>
</reference>
<evidence type="ECO:0000256" key="1">
    <source>
        <dbReference type="ARBA" id="ARBA00022729"/>
    </source>
</evidence>
<accession>A0A7C9L7J8</accession>
<dbReference type="RefSeq" id="WP_026756563.1">
    <property type="nucleotide sequence ID" value="NZ_VENJ01000006.1"/>
</dbReference>
<keyword evidence="2" id="KW-0472">Membrane</keyword>
<dbReference type="PROSITE" id="PS51257">
    <property type="entry name" value="PROKAR_LIPOPROTEIN"/>
    <property type="match status" value="1"/>
</dbReference>
<dbReference type="InterPro" id="IPR007450">
    <property type="entry name" value="BamE_dom"/>
</dbReference>
<protein>
    <submittedName>
        <fullName evidence="4">Outer membrane protein assembly factor BamE</fullName>
    </submittedName>
</protein>
<name>A0A7C9L7J8_9RHOB</name>
<comment type="caution">
    <text evidence="4">The sequence shown here is derived from an EMBL/GenBank/DDBJ whole genome shotgun (WGS) entry which is preliminary data.</text>
</comment>
<dbReference type="GO" id="GO:0019867">
    <property type="term" value="C:outer membrane"/>
    <property type="evidence" value="ECO:0007669"/>
    <property type="project" value="InterPro"/>
</dbReference>
<dbReference type="Proteomes" id="UP000483078">
    <property type="component" value="Unassembled WGS sequence"/>
</dbReference>
<dbReference type="Pfam" id="PF04355">
    <property type="entry name" value="BamE"/>
    <property type="match status" value="1"/>
</dbReference>
<feature type="domain" description="Outer membrane protein assembly factor BamE" evidence="3">
    <location>
        <begin position="31"/>
        <end position="106"/>
    </location>
</feature>
<evidence type="ECO:0000259" key="3">
    <source>
        <dbReference type="Pfam" id="PF04355"/>
    </source>
</evidence>
<gene>
    <name evidence="4" type="ORF">FH759_06535</name>
</gene>